<dbReference type="Pfam" id="PF24283">
    <property type="entry name" value="DUF7471"/>
    <property type="match status" value="1"/>
</dbReference>
<feature type="transmembrane region" description="Helical" evidence="1">
    <location>
        <begin position="20"/>
        <end position="42"/>
    </location>
</feature>
<gene>
    <name evidence="2" type="ordered locus">Hqrw_2936</name>
</gene>
<name>G0LLD0_HALWC</name>
<dbReference type="KEGG" id="hwc:Hqrw_2936"/>
<dbReference type="InterPro" id="IPR055894">
    <property type="entry name" value="DUF7471"/>
</dbReference>
<accession>G0LLD0</accession>
<evidence type="ECO:0000313" key="3">
    <source>
        <dbReference type="Proteomes" id="UP000007954"/>
    </source>
</evidence>
<keyword evidence="1" id="KW-0472">Membrane</keyword>
<dbReference type="GeneID" id="12447708"/>
<dbReference type="Proteomes" id="UP000007954">
    <property type="component" value="Chromosome"/>
</dbReference>
<feature type="transmembrane region" description="Helical" evidence="1">
    <location>
        <begin position="82"/>
        <end position="101"/>
    </location>
</feature>
<keyword evidence="1" id="KW-0812">Transmembrane</keyword>
<proteinExistence type="predicted"/>
<sequence>MIQRMILWVTHTDLVGFSLSLIFAMSAIGGVVLLSLSVVVYAQRRSFSYLLLTVAIGALVGRVLVGGLAFGGIMNESMHHLIEHGLDVVTLAAVIGAVYFARRVRGELSV</sequence>
<dbReference type="EMBL" id="FR746099">
    <property type="protein sequence ID" value="CCC40736.1"/>
    <property type="molecule type" value="Genomic_DNA"/>
</dbReference>
<organism evidence="2 3">
    <name type="scientific">Haloquadratum walsbyi (strain DSM 16854 / JCM 12705 / C23)</name>
    <dbReference type="NCBI Taxonomy" id="768065"/>
    <lineage>
        <taxon>Archaea</taxon>
        <taxon>Methanobacteriati</taxon>
        <taxon>Methanobacteriota</taxon>
        <taxon>Stenosarchaea group</taxon>
        <taxon>Halobacteria</taxon>
        <taxon>Halobacteriales</taxon>
        <taxon>Haloferacaceae</taxon>
        <taxon>Haloquadratum</taxon>
    </lineage>
</organism>
<dbReference type="RefSeq" id="WP_014556279.1">
    <property type="nucleotide sequence ID" value="NC_017459.1"/>
</dbReference>
<reference evidence="2 3" key="1">
    <citation type="journal article" date="2011" name="PLoS ONE">
        <title>Haloquadratum walsbyi: limited diversity in a global pond.</title>
        <authorList>
            <person name="Dyall-Smith M."/>
            <person name="Pfeiffer F."/>
            <person name="Klee K."/>
            <person name="Palm P."/>
            <person name="Gross K."/>
            <person name="Schuster S.C."/>
            <person name="Rampp M."/>
            <person name="Oesterhelt D."/>
        </authorList>
    </citation>
    <scope>NUCLEOTIDE SEQUENCE [LARGE SCALE GENOMIC DNA]</scope>
    <source>
        <strain evidence="3">DSM 16854 / JCM 12705 / C23</strain>
    </source>
</reference>
<evidence type="ECO:0000313" key="2">
    <source>
        <dbReference type="EMBL" id="CCC40736.1"/>
    </source>
</evidence>
<dbReference type="HOGENOM" id="CLU_152990_0_0_2"/>
<keyword evidence="1" id="KW-1133">Transmembrane helix</keyword>
<evidence type="ECO:0000256" key="1">
    <source>
        <dbReference type="SAM" id="Phobius"/>
    </source>
</evidence>
<protein>
    <submittedName>
        <fullName evidence="2">Uncharacterized protein</fullName>
    </submittedName>
</protein>
<dbReference type="OrthoDB" id="342056at2157"/>
<feature type="transmembrane region" description="Helical" evidence="1">
    <location>
        <begin position="49"/>
        <end position="70"/>
    </location>
</feature>
<dbReference type="AlphaFoldDB" id="G0LLD0"/>